<sequence length="241" mass="27392">MVSKDGGSTPSSGHGLFLPGLDNINLEADFEAEVKRNVVHEDSVVGTDQKLDQFWVRVATEYNNNRPSNTPVRPDEALKTHYYTVQRSIAAFNAEYISVKQGWRNGHNDADILMEALKKWEHNYNGQSFKLLGMWQILKDCPKWNNSNERDHRGKKKMKIPMSEVYTSSSNNDDVEERVRPMGQKAAKKKEKWKGKTKIGGAPSLQDVQALISEQMERMNSIALEAHNIMVAEIKKKCGMQ</sequence>
<dbReference type="EMBL" id="SDAM02000001">
    <property type="protein sequence ID" value="KAH6838196.1"/>
    <property type="molecule type" value="Genomic_DNA"/>
</dbReference>
<accession>A0AAD4PGD0</accession>
<dbReference type="Proteomes" id="UP001190926">
    <property type="component" value="Unassembled WGS sequence"/>
</dbReference>
<comment type="caution">
    <text evidence="1">The sequence shown here is derived from an EMBL/GenBank/DDBJ whole genome shotgun (WGS) entry which is preliminary data.</text>
</comment>
<evidence type="ECO:0000313" key="1">
    <source>
        <dbReference type="EMBL" id="KAH6838196.1"/>
    </source>
</evidence>
<reference evidence="1 2" key="1">
    <citation type="journal article" date="2021" name="Nat. Commun.">
        <title>Incipient diploidization of the medicinal plant Perilla within 10,000 years.</title>
        <authorList>
            <person name="Zhang Y."/>
            <person name="Shen Q."/>
            <person name="Leng L."/>
            <person name="Zhang D."/>
            <person name="Chen S."/>
            <person name="Shi Y."/>
            <person name="Ning Z."/>
            <person name="Chen S."/>
        </authorList>
    </citation>
    <scope>NUCLEOTIDE SEQUENCE [LARGE SCALE GENOMIC DNA]</scope>
    <source>
        <strain evidence="2">cv. PC099</strain>
    </source>
</reference>
<evidence type="ECO:0000313" key="2">
    <source>
        <dbReference type="Proteomes" id="UP001190926"/>
    </source>
</evidence>
<keyword evidence="2" id="KW-1185">Reference proteome</keyword>
<proteinExistence type="predicted"/>
<dbReference type="PANTHER" id="PTHR45023:SF4">
    <property type="entry name" value="GLYCINE-RICH PROTEIN-RELATED"/>
    <property type="match status" value="1"/>
</dbReference>
<organism evidence="1 2">
    <name type="scientific">Perilla frutescens var. hirtella</name>
    <name type="common">Perilla citriodora</name>
    <name type="synonym">Perilla setoyensis</name>
    <dbReference type="NCBI Taxonomy" id="608512"/>
    <lineage>
        <taxon>Eukaryota</taxon>
        <taxon>Viridiplantae</taxon>
        <taxon>Streptophyta</taxon>
        <taxon>Embryophyta</taxon>
        <taxon>Tracheophyta</taxon>
        <taxon>Spermatophyta</taxon>
        <taxon>Magnoliopsida</taxon>
        <taxon>eudicotyledons</taxon>
        <taxon>Gunneridae</taxon>
        <taxon>Pentapetalae</taxon>
        <taxon>asterids</taxon>
        <taxon>lamiids</taxon>
        <taxon>Lamiales</taxon>
        <taxon>Lamiaceae</taxon>
        <taxon>Nepetoideae</taxon>
        <taxon>Elsholtzieae</taxon>
        <taxon>Perilla</taxon>
    </lineage>
</organism>
<name>A0AAD4PGD0_PERFH</name>
<protein>
    <recommendedName>
        <fullName evidence="3">No apical meristem-associated C-terminal domain-containing protein</fullName>
    </recommendedName>
</protein>
<gene>
    <name evidence="1" type="ORF">C2S53_013169</name>
</gene>
<evidence type="ECO:0008006" key="3">
    <source>
        <dbReference type="Google" id="ProtNLM"/>
    </source>
</evidence>
<dbReference type="AlphaFoldDB" id="A0AAD4PGD0"/>
<dbReference type="PANTHER" id="PTHR45023">
    <property type="match status" value="1"/>
</dbReference>